<proteinExistence type="predicted"/>
<gene>
    <name evidence="2" type="ORF">ACFSKL_04685</name>
</gene>
<evidence type="ECO:0000313" key="3">
    <source>
        <dbReference type="Proteomes" id="UP001597361"/>
    </source>
</evidence>
<keyword evidence="3" id="KW-1185">Reference proteome</keyword>
<dbReference type="RefSeq" id="WP_376883930.1">
    <property type="nucleotide sequence ID" value="NZ_JBHUHR010000015.1"/>
</dbReference>
<evidence type="ECO:0000256" key="1">
    <source>
        <dbReference type="SAM" id="Phobius"/>
    </source>
</evidence>
<dbReference type="Proteomes" id="UP001597361">
    <property type="component" value="Unassembled WGS sequence"/>
</dbReference>
<feature type="transmembrane region" description="Helical" evidence="1">
    <location>
        <begin position="30"/>
        <end position="47"/>
    </location>
</feature>
<evidence type="ECO:0000313" key="2">
    <source>
        <dbReference type="EMBL" id="MFD2034074.1"/>
    </source>
</evidence>
<keyword evidence="1" id="KW-0472">Membrane</keyword>
<protein>
    <submittedName>
        <fullName evidence="2">Uncharacterized protein</fullName>
    </submittedName>
</protein>
<name>A0ABW4VHB7_9BACT</name>
<accession>A0ABW4VHB7</accession>
<keyword evidence="1" id="KW-1133">Transmembrane helix</keyword>
<reference evidence="3" key="1">
    <citation type="journal article" date="2019" name="Int. J. Syst. Evol. Microbiol.">
        <title>The Global Catalogue of Microorganisms (GCM) 10K type strain sequencing project: providing services to taxonomists for standard genome sequencing and annotation.</title>
        <authorList>
            <consortium name="The Broad Institute Genomics Platform"/>
            <consortium name="The Broad Institute Genome Sequencing Center for Infectious Disease"/>
            <person name="Wu L."/>
            <person name="Ma J."/>
        </authorList>
    </citation>
    <scope>NUCLEOTIDE SEQUENCE [LARGE SCALE GENOMIC DNA]</scope>
    <source>
        <strain evidence="3">CGMCC 1.15180</strain>
    </source>
</reference>
<feature type="transmembrane region" description="Helical" evidence="1">
    <location>
        <begin position="6"/>
        <end position="23"/>
    </location>
</feature>
<dbReference type="EMBL" id="JBHUHR010000015">
    <property type="protein sequence ID" value="MFD2034074.1"/>
    <property type="molecule type" value="Genomic_DNA"/>
</dbReference>
<keyword evidence="1" id="KW-0812">Transmembrane</keyword>
<sequence length="69" mass="8038">MKKLLYPVYMVTAIVIIYVAAIFTSFSISLILFVFSISPTLIIWMAYKVLTSDIEVNSTFEEKWYEDET</sequence>
<organism evidence="2 3">
    <name type="scientific">Belliella marina</name>
    <dbReference type="NCBI Taxonomy" id="1644146"/>
    <lineage>
        <taxon>Bacteria</taxon>
        <taxon>Pseudomonadati</taxon>
        <taxon>Bacteroidota</taxon>
        <taxon>Cytophagia</taxon>
        <taxon>Cytophagales</taxon>
        <taxon>Cyclobacteriaceae</taxon>
        <taxon>Belliella</taxon>
    </lineage>
</organism>
<comment type="caution">
    <text evidence="2">The sequence shown here is derived from an EMBL/GenBank/DDBJ whole genome shotgun (WGS) entry which is preliminary data.</text>
</comment>